<dbReference type="EMBL" id="CM004391">
    <property type="protein sequence ID" value="KAG8654448.1"/>
    <property type="molecule type" value="Genomic_DNA"/>
</dbReference>
<gene>
    <name evidence="1" type="ORF">MANES_05G129701v8</name>
</gene>
<accession>A0ACB7HP18</accession>
<comment type="caution">
    <text evidence="1">The sequence shown here is derived from an EMBL/GenBank/DDBJ whole genome shotgun (WGS) entry which is preliminary data.</text>
</comment>
<organism evidence="1 2">
    <name type="scientific">Manihot esculenta</name>
    <name type="common">Cassava</name>
    <name type="synonym">Jatropha manihot</name>
    <dbReference type="NCBI Taxonomy" id="3983"/>
    <lineage>
        <taxon>Eukaryota</taxon>
        <taxon>Viridiplantae</taxon>
        <taxon>Streptophyta</taxon>
        <taxon>Embryophyta</taxon>
        <taxon>Tracheophyta</taxon>
        <taxon>Spermatophyta</taxon>
        <taxon>Magnoliopsida</taxon>
        <taxon>eudicotyledons</taxon>
        <taxon>Gunneridae</taxon>
        <taxon>Pentapetalae</taxon>
        <taxon>rosids</taxon>
        <taxon>fabids</taxon>
        <taxon>Malpighiales</taxon>
        <taxon>Euphorbiaceae</taxon>
        <taxon>Crotonoideae</taxon>
        <taxon>Manihoteae</taxon>
        <taxon>Manihot</taxon>
    </lineage>
</organism>
<reference evidence="2" key="1">
    <citation type="journal article" date="2016" name="Nat. Biotechnol.">
        <title>Sequencing wild and cultivated cassava and related species reveals extensive interspecific hybridization and genetic diversity.</title>
        <authorList>
            <person name="Bredeson J.V."/>
            <person name="Lyons J.B."/>
            <person name="Prochnik S.E."/>
            <person name="Wu G.A."/>
            <person name="Ha C.M."/>
            <person name="Edsinger-Gonzales E."/>
            <person name="Grimwood J."/>
            <person name="Schmutz J."/>
            <person name="Rabbi I.Y."/>
            <person name="Egesi C."/>
            <person name="Nauluvula P."/>
            <person name="Lebot V."/>
            <person name="Ndunguru J."/>
            <person name="Mkamilo G."/>
            <person name="Bart R.S."/>
            <person name="Setter T.L."/>
            <person name="Gleadow R.M."/>
            <person name="Kulakow P."/>
            <person name="Ferguson M.E."/>
            <person name="Rounsley S."/>
            <person name="Rokhsar D.S."/>
        </authorList>
    </citation>
    <scope>NUCLEOTIDE SEQUENCE [LARGE SCALE GENOMIC DNA]</scope>
    <source>
        <strain evidence="2">cv. AM560-2</strain>
    </source>
</reference>
<proteinExistence type="predicted"/>
<keyword evidence="2" id="KW-1185">Reference proteome</keyword>
<evidence type="ECO:0000313" key="1">
    <source>
        <dbReference type="EMBL" id="KAG8654448.1"/>
    </source>
</evidence>
<dbReference type="Proteomes" id="UP000091857">
    <property type="component" value="Chromosome 5"/>
</dbReference>
<evidence type="ECO:0000313" key="2">
    <source>
        <dbReference type="Proteomes" id="UP000091857"/>
    </source>
</evidence>
<protein>
    <submittedName>
        <fullName evidence="1">Uncharacterized protein</fullName>
    </submittedName>
</protein>
<name>A0ACB7HP18_MANES</name>
<sequence length="149" mass="16753">MVSSSTTNIAHASGRFLISINDTHIFWVLSKFLMSVTQQRKQVANLDYEYWECQDQLFFTALRSSLSFYVMNVVADAETFVEALKKLQITYANKLATRILSLLEGLSLCGSPVSNVDLVVRVLEGVGHEFCDIVATIHPRDTVISFDEL</sequence>